<protein>
    <submittedName>
        <fullName evidence="1">Uncharacterized protein</fullName>
    </submittedName>
</protein>
<sequence length="84" mass="9627">MYYRELTEFETMLAGHQYAFQSLGIIDTADGFNTCFRNWIEEMTAQSCARGWGSAIENLAKTKASTTQELFAELADEFLVEWLN</sequence>
<accession>A0A2S8F8X2</accession>
<dbReference type="EMBL" id="PUHY01000016">
    <property type="protein sequence ID" value="PQO28613.1"/>
    <property type="molecule type" value="Genomic_DNA"/>
</dbReference>
<reference evidence="1 2" key="1">
    <citation type="submission" date="2018-02" db="EMBL/GenBank/DDBJ databases">
        <title>Comparative genomes isolates from brazilian mangrove.</title>
        <authorList>
            <person name="Araujo J.E."/>
            <person name="Taketani R.G."/>
            <person name="Silva M.C.P."/>
            <person name="Loureco M.V."/>
            <person name="Andreote F.D."/>
        </authorList>
    </citation>
    <scope>NUCLEOTIDE SEQUENCE [LARGE SCALE GENOMIC DNA]</scope>
    <source>
        <strain evidence="1 2">Hex-1 MGV</strain>
    </source>
</reference>
<name>A0A2S8F8X2_9BACT</name>
<evidence type="ECO:0000313" key="1">
    <source>
        <dbReference type="EMBL" id="PQO28613.1"/>
    </source>
</evidence>
<gene>
    <name evidence="1" type="ORF">C5Y83_28855</name>
</gene>
<organism evidence="1 2">
    <name type="scientific">Blastopirellula marina</name>
    <dbReference type="NCBI Taxonomy" id="124"/>
    <lineage>
        <taxon>Bacteria</taxon>
        <taxon>Pseudomonadati</taxon>
        <taxon>Planctomycetota</taxon>
        <taxon>Planctomycetia</taxon>
        <taxon>Pirellulales</taxon>
        <taxon>Pirellulaceae</taxon>
        <taxon>Blastopirellula</taxon>
    </lineage>
</organism>
<proteinExistence type="predicted"/>
<dbReference type="Proteomes" id="UP000238322">
    <property type="component" value="Unassembled WGS sequence"/>
</dbReference>
<evidence type="ECO:0000313" key="2">
    <source>
        <dbReference type="Proteomes" id="UP000238322"/>
    </source>
</evidence>
<comment type="caution">
    <text evidence="1">The sequence shown here is derived from an EMBL/GenBank/DDBJ whole genome shotgun (WGS) entry which is preliminary data.</text>
</comment>
<dbReference type="AlphaFoldDB" id="A0A2S8F8X2"/>